<keyword evidence="2" id="KW-1185">Reference proteome</keyword>
<evidence type="ECO:0000313" key="1">
    <source>
        <dbReference type="EMBL" id="WBP84982.1"/>
    </source>
</evidence>
<organism evidence="1 2">
    <name type="scientific">Kitasatospora cathayae</name>
    <dbReference type="NCBI Taxonomy" id="3004092"/>
    <lineage>
        <taxon>Bacteria</taxon>
        <taxon>Bacillati</taxon>
        <taxon>Actinomycetota</taxon>
        <taxon>Actinomycetes</taxon>
        <taxon>Kitasatosporales</taxon>
        <taxon>Streptomycetaceae</taxon>
        <taxon>Kitasatospora</taxon>
    </lineage>
</organism>
<name>A0ABY7PXT8_9ACTN</name>
<gene>
    <name evidence="1" type="ORF">O1G21_03365</name>
</gene>
<dbReference type="RefSeq" id="WP_270140593.1">
    <property type="nucleotide sequence ID" value="NZ_CP115450.1"/>
</dbReference>
<sequence length="69" mass="7242">MLIAHLTATVAAALRGTLALLALLRGGPDTGRRVAAVCSVPAAGRRWLPRWTPSRHVVIRRGPPLALAA</sequence>
<accession>A0ABY7PXT8</accession>
<dbReference type="Proteomes" id="UP001212821">
    <property type="component" value="Chromosome"/>
</dbReference>
<evidence type="ECO:0000313" key="2">
    <source>
        <dbReference type="Proteomes" id="UP001212821"/>
    </source>
</evidence>
<protein>
    <submittedName>
        <fullName evidence="1">Uncharacterized protein</fullName>
    </submittedName>
</protein>
<reference evidence="2" key="1">
    <citation type="submission" date="2022-12" db="EMBL/GenBank/DDBJ databases">
        <authorList>
            <person name="Mo P."/>
        </authorList>
    </citation>
    <scope>NUCLEOTIDE SEQUENCE [LARGE SCALE GENOMIC DNA]</scope>
    <source>
        <strain evidence="2">HUAS 3-15</strain>
    </source>
</reference>
<dbReference type="EMBL" id="CP115450">
    <property type="protein sequence ID" value="WBP84982.1"/>
    <property type="molecule type" value="Genomic_DNA"/>
</dbReference>
<proteinExistence type="predicted"/>